<dbReference type="InterPro" id="IPR026893">
    <property type="entry name" value="Tyr/Ser_Pase_IphP-type"/>
</dbReference>
<dbReference type="AlphaFoldDB" id="A0AAD3DGC8"/>
<keyword evidence="3" id="KW-1185">Reference proteome</keyword>
<dbReference type="PANTHER" id="PTHR31126">
    <property type="entry name" value="TYROSINE-PROTEIN PHOSPHATASE"/>
    <property type="match status" value="1"/>
</dbReference>
<protein>
    <recommendedName>
        <fullName evidence="4">Tyrosine specific protein phosphatases domain-containing protein</fullName>
    </recommendedName>
</protein>
<name>A0AAD3DGC8_9CHLO</name>
<dbReference type="Pfam" id="PF13350">
    <property type="entry name" value="Y_phosphatase3"/>
    <property type="match status" value="2"/>
</dbReference>
<evidence type="ECO:0000256" key="1">
    <source>
        <dbReference type="SAM" id="MobiDB-lite"/>
    </source>
</evidence>
<dbReference type="GO" id="GO:0004721">
    <property type="term" value="F:phosphoprotein phosphatase activity"/>
    <property type="evidence" value="ECO:0007669"/>
    <property type="project" value="InterPro"/>
</dbReference>
<accession>A0AAD3DGC8</accession>
<dbReference type="PANTHER" id="PTHR31126:SF1">
    <property type="entry name" value="TYROSINE SPECIFIC PROTEIN PHOSPHATASES DOMAIN-CONTAINING PROTEIN"/>
    <property type="match status" value="1"/>
</dbReference>
<feature type="region of interest" description="Disordered" evidence="1">
    <location>
        <begin position="140"/>
        <end position="188"/>
    </location>
</feature>
<sequence>MRLLRPATRHGSGRSRAGLQRCACCAAMPHQLPTPATTSTSSTIAQRLREGLPNARDLHEAFPAIPPGRLIRCANPSSAPPEVADWLLRELRVRDLIDLRAGEEIQEDDPGSALMRATAMRIYRRGWLTRGQLYVQPDPLAAVATGPPPPPATSDSPPDAAAAPSASKHAVDASVEGNGTPETGPVTSTVLSPALATLTEAAAAALTDPSDPPAPSSPSQPTAAAAAITPTTTTTASDAAPATSNSNPTSVSASTITSAVRHHISLLDRGRYYLSLASRLPASVTLSALLTNLLLSKPAARAMLLPYVNGGGLPMLYEMLLESSRPELRQVLEVLLSAAESRHCVMFFCRAGKDRTGLVAAAVLAVAGASEEQIVQDYARSDAYHRVALAGLEGREELAGLDRSQFERAPREVMEATLDYLRRRYGSFSGYLTSIGFGPERQQRLRELLTSEW</sequence>
<feature type="region of interest" description="Disordered" evidence="1">
    <location>
        <begin position="205"/>
        <end position="251"/>
    </location>
</feature>
<feature type="compositionally biased region" description="Low complexity" evidence="1">
    <location>
        <begin position="153"/>
        <end position="167"/>
    </location>
</feature>
<dbReference type="SUPFAM" id="SSF52799">
    <property type="entry name" value="(Phosphotyrosine protein) phosphatases II"/>
    <property type="match status" value="1"/>
</dbReference>
<proteinExistence type="predicted"/>
<reference evidence="2 3" key="1">
    <citation type="journal article" date="2021" name="Sci. Rep.">
        <title>Genome sequencing of the multicellular alga Astrephomene provides insights into convergent evolution of germ-soma differentiation.</title>
        <authorList>
            <person name="Yamashita S."/>
            <person name="Yamamoto K."/>
            <person name="Matsuzaki R."/>
            <person name="Suzuki S."/>
            <person name="Yamaguchi H."/>
            <person name="Hirooka S."/>
            <person name="Minakuchi Y."/>
            <person name="Miyagishima S."/>
            <person name="Kawachi M."/>
            <person name="Toyoda A."/>
            <person name="Nozaki H."/>
        </authorList>
    </citation>
    <scope>NUCLEOTIDE SEQUENCE [LARGE SCALE GENOMIC DNA]</scope>
    <source>
        <strain evidence="2 3">NIES-4017</strain>
    </source>
</reference>
<dbReference type="Gene3D" id="3.90.190.10">
    <property type="entry name" value="Protein tyrosine phosphatase superfamily"/>
    <property type="match status" value="2"/>
</dbReference>
<dbReference type="Proteomes" id="UP001054857">
    <property type="component" value="Unassembled WGS sequence"/>
</dbReference>
<evidence type="ECO:0000313" key="3">
    <source>
        <dbReference type="Proteomes" id="UP001054857"/>
    </source>
</evidence>
<dbReference type="InterPro" id="IPR029021">
    <property type="entry name" value="Prot-tyrosine_phosphatase-like"/>
</dbReference>
<dbReference type="EMBL" id="BMAR01000001">
    <property type="protein sequence ID" value="GFR41305.1"/>
    <property type="molecule type" value="Genomic_DNA"/>
</dbReference>
<comment type="caution">
    <text evidence="2">The sequence shown here is derived from an EMBL/GenBank/DDBJ whole genome shotgun (WGS) entry which is preliminary data.</text>
</comment>
<evidence type="ECO:0000313" key="2">
    <source>
        <dbReference type="EMBL" id="GFR41305.1"/>
    </source>
</evidence>
<feature type="compositionally biased region" description="Low complexity" evidence="1">
    <location>
        <begin position="219"/>
        <end position="251"/>
    </location>
</feature>
<organism evidence="2 3">
    <name type="scientific">Astrephomene gubernaculifera</name>
    <dbReference type="NCBI Taxonomy" id="47775"/>
    <lineage>
        <taxon>Eukaryota</taxon>
        <taxon>Viridiplantae</taxon>
        <taxon>Chlorophyta</taxon>
        <taxon>core chlorophytes</taxon>
        <taxon>Chlorophyceae</taxon>
        <taxon>CS clade</taxon>
        <taxon>Chlamydomonadales</taxon>
        <taxon>Astrephomenaceae</taxon>
        <taxon>Astrephomene</taxon>
    </lineage>
</organism>
<evidence type="ECO:0008006" key="4">
    <source>
        <dbReference type="Google" id="ProtNLM"/>
    </source>
</evidence>
<gene>
    <name evidence="2" type="ORF">Agub_g1981</name>
</gene>